<keyword evidence="4" id="KW-0325">Glycoprotein</keyword>
<evidence type="ECO:0000313" key="6">
    <source>
        <dbReference type="EMBL" id="VDI37821.1"/>
    </source>
</evidence>
<keyword evidence="2" id="KW-0964">Secreted</keyword>
<proteinExistence type="predicted"/>
<dbReference type="InterPro" id="IPR025155">
    <property type="entry name" value="WxxW_domain"/>
</dbReference>
<protein>
    <recommendedName>
        <fullName evidence="5">WxxW domain-containing protein</fullName>
    </recommendedName>
</protein>
<organism evidence="6 7">
    <name type="scientific">Mytilus galloprovincialis</name>
    <name type="common">Mediterranean mussel</name>
    <dbReference type="NCBI Taxonomy" id="29158"/>
    <lineage>
        <taxon>Eukaryota</taxon>
        <taxon>Metazoa</taxon>
        <taxon>Spiralia</taxon>
        <taxon>Lophotrochozoa</taxon>
        <taxon>Mollusca</taxon>
        <taxon>Bivalvia</taxon>
        <taxon>Autobranchia</taxon>
        <taxon>Pteriomorphia</taxon>
        <taxon>Mytilida</taxon>
        <taxon>Mytiloidea</taxon>
        <taxon>Mytilidae</taxon>
        <taxon>Mytilinae</taxon>
        <taxon>Mytilus</taxon>
    </lineage>
</organism>
<evidence type="ECO:0000256" key="3">
    <source>
        <dbReference type="ARBA" id="ARBA00022729"/>
    </source>
</evidence>
<reference evidence="6" key="1">
    <citation type="submission" date="2018-11" db="EMBL/GenBank/DDBJ databases">
        <authorList>
            <person name="Alioto T."/>
            <person name="Alioto T."/>
        </authorList>
    </citation>
    <scope>NUCLEOTIDE SEQUENCE</scope>
</reference>
<dbReference type="OrthoDB" id="6105840at2759"/>
<dbReference type="EMBL" id="UYJE01005498">
    <property type="protein sequence ID" value="VDI37821.1"/>
    <property type="molecule type" value="Genomic_DNA"/>
</dbReference>
<comment type="subcellular location">
    <subcellularLocation>
        <location evidence="1">Secreted</location>
    </subcellularLocation>
</comment>
<accession>A0A8B6EQU8</accession>
<dbReference type="Proteomes" id="UP000596742">
    <property type="component" value="Unassembled WGS sequence"/>
</dbReference>
<comment type="caution">
    <text evidence="6">The sequence shown here is derived from an EMBL/GenBank/DDBJ whole genome shotgun (WGS) entry which is preliminary data.</text>
</comment>
<evidence type="ECO:0000256" key="2">
    <source>
        <dbReference type="ARBA" id="ARBA00022525"/>
    </source>
</evidence>
<dbReference type="AlphaFoldDB" id="A0A8B6EQU8"/>
<gene>
    <name evidence="6" type="ORF">MGAL_10B081930</name>
</gene>
<keyword evidence="3" id="KW-0732">Signal</keyword>
<sequence>METARMAYYISVTLTLFITYLPDIGALPTLLTSTNKTIAASSLPIANRTTHVHQKSKRQLSYTTKSTRMTNLVEKYTEWDNWVNSNAPDGSGDDYESIDEVLKHSQLCTYPIKIECLTTTGSTAEDIGQIITCDLCSGLKCTSYYQSDPKGCADYKVRLACLKLTTECLTPVSTASPVHVVTTTMKLPQTPTVNTNS</sequence>
<evidence type="ECO:0000259" key="5">
    <source>
        <dbReference type="Pfam" id="PF13330"/>
    </source>
</evidence>
<keyword evidence="7" id="KW-1185">Reference proteome</keyword>
<evidence type="ECO:0000256" key="1">
    <source>
        <dbReference type="ARBA" id="ARBA00004613"/>
    </source>
</evidence>
<dbReference type="InterPro" id="IPR039675">
    <property type="entry name" value="CILP1/CILP2"/>
</dbReference>
<dbReference type="Pfam" id="PF13330">
    <property type="entry name" value="Mucin2_WxxW"/>
    <property type="match status" value="1"/>
</dbReference>
<dbReference type="PANTHER" id="PTHR15031">
    <property type="entry name" value="CARTILAGE INTERMEDIATE LAYER PROTEIN CLIP"/>
    <property type="match status" value="1"/>
</dbReference>
<evidence type="ECO:0000313" key="7">
    <source>
        <dbReference type="Proteomes" id="UP000596742"/>
    </source>
</evidence>
<feature type="domain" description="WxxW" evidence="5">
    <location>
        <begin position="79"/>
        <end position="161"/>
    </location>
</feature>
<dbReference type="GO" id="GO:0005576">
    <property type="term" value="C:extracellular region"/>
    <property type="evidence" value="ECO:0007669"/>
    <property type="project" value="UniProtKB-SubCell"/>
</dbReference>
<dbReference type="PANTHER" id="PTHR15031:SF6">
    <property type="entry name" value="CARTILAGE INTERMEDIATE LAYER PROTEIN 1-LIKE ISOFORM X1"/>
    <property type="match status" value="1"/>
</dbReference>
<evidence type="ECO:0000256" key="4">
    <source>
        <dbReference type="ARBA" id="ARBA00023180"/>
    </source>
</evidence>
<name>A0A8B6EQU8_MYTGA</name>